<keyword evidence="2" id="KW-1185">Reference proteome</keyword>
<dbReference type="Proteomes" id="UP001190700">
    <property type="component" value="Unassembled WGS sequence"/>
</dbReference>
<reference evidence="1 2" key="1">
    <citation type="journal article" date="2015" name="Genome Biol. Evol.">
        <title>Comparative Genomics of a Bacterivorous Green Alga Reveals Evolutionary Causalities and Consequences of Phago-Mixotrophic Mode of Nutrition.</title>
        <authorList>
            <person name="Burns J.A."/>
            <person name="Paasch A."/>
            <person name="Narechania A."/>
            <person name="Kim E."/>
        </authorList>
    </citation>
    <scope>NUCLEOTIDE SEQUENCE [LARGE SCALE GENOMIC DNA]</scope>
    <source>
        <strain evidence="1 2">PLY_AMNH</strain>
    </source>
</reference>
<evidence type="ECO:0000313" key="2">
    <source>
        <dbReference type="Proteomes" id="UP001190700"/>
    </source>
</evidence>
<dbReference type="EMBL" id="LGRX02018457">
    <property type="protein sequence ID" value="KAK3259791.1"/>
    <property type="molecule type" value="Genomic_DNA"/>
</dbReference>
<sequence>MKLMGVTLKAQEQNKRWESPFFTPLKVQASTFAFRVQMILALPAPCDAKKQQWLLQRTSFPKEVKLLEANGKVLEQDQPRLFSDLRDILDPPRYSKYHSRPLHVFGPQEVSPSRLSQEEFNLLFYGGISSSQASGGFSEMRGRSIDTPLQLKPSVLGLEPGIARVVHELSAPDISFLVHYLKIKAQACAGGRASTSPIATWFGVGMIPNATFKYRLSSRDVQPPDTVTTKPFEMVSQEVNRTSTLPIPIKVDAVQAHMLPACHQPANVTVHFPFEDDSSKDPFFRDTVRAVLFVFESPQDPLANTPASDDQDPPVQVAVEEPFQDLMALAAAAAEPSDISFEPATDSTFRIPRVFSEIDTSLRVEVKFAGVESILVGNGQLLVLTGDIAASKFRLYKMKSHMGFRGAFVFHQLDLDTLIRTNRNLTRYAEDQSSL</sequence>
<evidence type="ECO:0000313" key="1">
    <source>
        <dbReference type="EMBL" id="KAK3259791.1"/>
    </source>
</evidence>
<accession>A0AAE0FIS1</accession>
<organism evidence="1 2">
    <name type="scientific">Cymbomonas tetramitiformis</name>
    <dbReference type="NCBI Taxonomy" id="36881"/>
    <lineage>
        <taxon>Eukaryota</taxon>
        <taxon>Viridiplantae</taxon>
        <taxon>Chlorophyta</taxon>
        <taxon>Pyramimonadophyceae</taxon>
        <taxon>Pyramimonadales</taxon>
        <taxon>Pyramimonadaceae</taxon>
        <taxon>Cymbomonas</taxon>
    </lineage>
</organism>
<name>A0AAE0FIS1_9CHLO</name>
<dbReference type="AlphaFoldDB" id="A0AAE0FIS1"/>
<protein>
    <submittedName>
        <fullName evidence="1">Uncharacterized protein</fullName>
    </submittedName>
</protein>
<proteinExistence type="predicted"/>
<comment type="caution">
    <text evidence="1">The sequence shown here is derived from an EMBL/GenBank/DDBJ whole genome shotgun (WGS) entry which is preliminary data.</text>
</comment>
<gene>
    <name evidence="1" type="ORF">CYMTET_31228</name>
</gene>